<feature type="transmembrane region" description="Helical" evidence="1">
    <location>
        <begin position="267"/>
        <end position="289"/>
    </location>
</feature>
<organism evidence="2 3">
    <name type="scientific">Moryella indoligenes</name>
    <dbReference type="NCBI Taxonomy" id="371674"/>
    <lineage>
        <taxon>Bacteria</taxon>
        <taxon>Bacillati</taxon>
        <taxon>Bacillota</taxon>
        <taxon>Clostridia</taxon>
        <taxon>Lachnospirales</taxon>
        <taxon>Lachnospiraceae</taxon>
        <taxon>Moryella</taxon>
    </lineage>
</organism>
<evidence type="ECO:0000256" key="1">
    <source>
        <dbReference type="SAM" id="Phobius"/>
    </source>
</evidence>
<feature type="transmembrane region" description="Helical" evidence="1">
    <location>
        <begin position="309"/>
        <end position="331"/>
    </location>
</feature>
<feature type="transmembrane region" description="Helical" evidence="1">
    <location>
        <begin position="156"/>
        <end position="187"/>
    </location>
</feature>
<sequence>MRRGGTPLHLRALYSLGFVGGQGISCLKLSKLQTSWEWQTWAALFLAYTVFWLAFELCRLNAGHAAIRQRGRRSRSLNSGRLFLAIVGITLISWIAFLLEVRLLGYAPLLVRGVPHAYSYFHVSGVHYFTVSCVLVPSLAVLWFETERELSQRRTLGVLLCVVCSFLIPLLCVSRFQLILAAVTAAFTLLTLERGQIPLWIALPAGLTLLLLYVLLTLARSHSVSYLNDIFEMKRSLPIFLSQPYIYIANNYDNLNCLIRDLPAHTLGLRVLFPLWALTGLKFVFPSLASFPLYVTKTELTTVTLFYDAWYDFGMLGIVVFAALLGILSFYLEERLLQEHHPLFSVFYAQFALYMALSFFTTWFSNPATWFYFIETAAVYLFVRGRRR</sequence>
<protein>
    <submittedName>
        <fullName evidence="2">Oligosaccharide repeat unit polymerase</fullName>
    </submittedName>
</protein>
<dbReference type="AlphaFoldDB" id="A0AAE3VAE5"/>
<feature type="transmembrane region" description="Helical" evidence="1">
    <location>
        <begin position="12"/>
        <end position="30"/>
    </location>
</feature>
<proteinExistence type="predicted"/>
<feature type="transmembrane region" description="Helical" evidence="1">
    <location>
        <begin position="199"/>
        <end position="219"/>
    </location>
</feature>
<comment type="caution">
    <text evidence="2">The sequence shown here is derived from an EMBL/GenBank/DDBJ whole genome shotgun (WGS) entry which is preliminary data.</text>
</comment>
<dbReference type="EMBL" id="JAUSTO010000007">
    <property type="protein sequence ID" value="MDQ0152644.1"/>
    <property type="molecule type" value="Genomic_DNA"/>
</dbReference>
<dbReference type="Proteomes" id="UP001241537">
    <property type="component" value="Unassembled WGS sequence"/>
</dbReference>
<keyword evidence="1" id="KW-1133">Transmembrane helix</keyword>
<dbReference type="NCBIfam" id="TIGR04370">
    <property type="entry name" value="glyco_rpt_poly"/>
    <property type="match status" value="1"/>
</dbReference>
<keyword evidence="1" id="KW-0812">Transmembrane</keyword>
<feature type="transmembrane region" description="Helical" evidence="1">
    <location>
        <begin position="125"/>
        <end position="144"/>
    </location>
</feature>
<feature type="transmembrane region" description="Helical" evidence="1">
    <location>
        <begin position="82"/>
        <end position="105"/>
    </location>
</feature>
<keyword evidence="1" id="KW-0472">Membrane</keyword>
<evidence type="ECO:0000313" key="2">
    <source>
        <dbReference type="EMBL" id="MDQ0152644.1"/>
    </source>
</evidence>
<keyword evidence="3" id="KW-1185">Reference proteome</keyword>
<gene>
    <name evidence="2" type="ORF">J2S20_001338</name>
</gene>
<feature type="transmembrane region" description="Helical" evidence="1">
    <location>
        <begin position="343"/>
        <end position="361"/>
    </location>
</feature>
<name>A0AAE3VAE5_9FIRM</name>
<evidence type="ECO:0000313" key="3">
    <source>
        <dbReference type="Proteomes" id="UP001241537"/>
    </source>
</evidence>
<reference evidence="2" key="1">
    <citation type="submission" date="2023-07" db="EMBL/GenBank/DDBJ databases">
        <title>Genomic Encyclopedia of Type Strains, Phase IV (KMG-IV): sequencing the most valuable type-strain genomes for metagenomic binning, comparative biology and taxonomic classification.</title>
        <authorList>
            <person name="Goeker M."/>
        </authorList>
    </citation>
    <scope>NUCLEOTIDE SEQUENCE</scope>
    <source>
        <strain evidence="2">DSM 19659</strain>
    </source>
</reference>
<feature type="transmembrane region" description="Helical" evidence="1">
    <location>
        <begin position="42"/>
        <end position="62"/>
    </location>
</feature>
<accession>A0AAE3VAE5</accession>
<feature type="transmembrane region" description="Helical" evidence="1">
    <location>
        <begin position="367"/>
        <end position="383"/>
    </location>
</feature>